<dbReference type="PANTHER" id="PTHR15503:SF22">
    <property type="entry name" value="TRANSPOSON TY3-I GAG POLYPROTEIN"/>
    <property type="match status" value="1"/>
</dbReference>
<dbReference type="Proteomes" id="UP000261560">
    <property type="component" value="Unplaced"/>
</dbReference>
<dbReference type="PANTHER" id="PTHR15503">
    <property type="entry name" value="LDOC1 RELATED"/>
    <property type="match status" value="1"/>
</dbReference>
<feature type="compositionally biased region" description="Pro residues" evidence="1">
    <location>
        <begin position="72"/>
        <end position="82"/>
    </location>
</feature>
<proteinExistence type="predicted"/>
<name>A0A3B3C1P6_ORYME</name>
<dbReference type="InterPro" id="IPR032567">
    <property type="entry name" value="RTL1-rel"/>
</dbReference>
<dbReference type="AlphaFoldDB" id="A0A3B3C1P6"/>
<evidence type="ECO:0000259" key="2">
    <source>
        <dbReference type="Pfam" id="PF03732"/>
    </source>
</evidence>
<reference evidence="3" key="2">
    <citation type="submission" date="2025-09" db="UniProtKB">
        <authorList>
            <consortium name="Ensembl"/>
        </authorList>
    </citation>
    <scope>IDENTIFICATION</scope>
</reference>
<feature type="domain" description="Retrotransposon gag" evidence="2">
    <location>
        <begin position="131"/>
        <end position="222"/>
    </location>
</feature>
<dbReference type="Pfam" id="PF03732">
    <property type="entry name" value="Retrotrans_gag"/>
    <property type="match status" value="1"/>
</dbReference>
<feature type="region of interest" description="Disordered" evidence="1">
    <location>
        <begin position="1"/>
        <end position="46"/>
    </location>
</feature>
<dbReference type="OMA" id="EMQASHE"/>
<dbReference type="PaxDb" id="30732-ENSOMEP00000011745"/>
<organism evidence="3 4">
    <name type="scientific">Oryzias melastigma</name>
    <name type="common">Marine medaka</name>
    <dbReference type="NCBI Taxonomy" id="30732"/>
    <lineage>
        <taxon>Eukaryota</taxon>
        <taxon>Metazoa</taxon>
        <taxon>Chordata</taxon>
        <taxon>Craniata</taxon>
        <taxon>Vertebrata</taxon>
        <taxon>Euteleostomi</taxon>
        <taxon>Actinopterygii</taxon>
        <taxon>Neopterygii</taxon>
        <taxon>Teleostei</taxon>
        <taxon>Neoteleostei</taxon>
        <taxon>Acanthomorphata</taxon>
        <taxon>Ovalentaria</taxon>
        <taxon>Atherinomorphae</taxon>
        <taxon>Beloniformes</taxon>
        <taxon>Adrianichthyidae</taxon>
        <taxon>Oryziinae</taxon>
        <taxon>Oryzias</taxon>
    </lineage>
</organism>
<accession>A0A3B3C1P6</accession>
<protein>
    <recommendedName>
        <fullName evidence="2">Retrotransposon gag domain-containing protein</fullName>
    </recommendedName>
</protein>
<feature type="compositionally biased region" description="Polar residues" evidence="1">
    <location>
        <begin position="9"/>
        <end position="26"/>
    </location>
</feature>
<keyword evidence="4" id="KW-1185">Reference proteome</keyword>
<feature type="region of interest" description="Disordered" evidence="1">
    <location>
        <begin position="63"/>
        <end position="97"/>
    </location>
</feature>
<dbReference type="Ensembl" id="ENSOMET00000018891.1">
    <property type="protein sequence ID" value="ENSOMEP00000011745.1"/>
    <property type="gene ID" value="ENSOMEG00000013068.1"/>
</dbReference>
<dbReference type="GeneTree" id="ENSGT01030000235372"/>
<evidence type="ECO:0000313" key="3">
    <source>
        <dbReference type="Ensembl" id="ENSOMEP00000011745.1"/>
    </source>
</evidence>
<evidence type="ECO:0000313" key="4">
    <source>
        <dbReference type="Proteomes" id="UP000261560"/>
    </source>
</evidence>
<sequence length="227" mass="25120">NIRVKTSKDSPASSDPINQALSSHATTMDRHEKMLHTLSENQQTVSQQLTQLQAMLQTLADPSRLPSASAAPPTPQPSPTGPSPAVHEARIPNPDPYSGTADHCRGFLLQCTLVFTQQSATYSSDGAKTAFVVGLLRGRALEWAESFLYAHRTNPLPFQVFLDHFKQVFETPEKHPDSSRKLFALRQDKRSVADYSVDFRILATEAGWDGKALQEVFYNGLAEQIKD</sequence>
<reference evidence="3" key="1">
    <citation type="submission" date="2025-08" db="UniProtKB">
        <authorList>
            <consortium name="Ensembl"/>
        </authorList>
    </citation>
    <scope>IDENTIFICATION</scope>
</reference>
<dbReference type="STRING" id="30732.ENSOMEP00000011745"/>
<evidence type="ECO:0000256" key="1">
    <source>
        <dbReference type="SAM" id="MobiDB-lite"/>
    </source>
</evidence>
<dbReference type="InterPro" id="IPR005162">
    <property type="entry name" value="Retrotrans_gag_dom"/>
</dbReference>